<keyword evidence="1" id="KW-1133">Transmembrane helix</keyword>
<dbReference type="RefSeq" id="WP_014683497.1">
    <property type="nucleotide sequence ID" value="NC_017790.1"/>
</dbReference>
<keyword evidence="1" id="KW-0472">Membrane</keyword>
<dbReference type="AlphaFoldDB" id="H8GSQ8"/>
<keyword evidence="3" id="KW-1185">Reference proteome</keyword>
<dbReference type="HOGENOM" id="CLU_2632262_0_0_0"/>
<protein>
    <submittedName>
        <fullName evidence="2">Uncharacterized protein</fullName>
    </submittedName>
</protein>
<dbReference type="STRING" id="745776.DGo_CA0087"/>
<dbReference type="PATRIC" id="fig|745776.4.peg.91"/>
<evidence type="ECO:0000256" key="1">
    <source>
        <dbReference type="SAM" id="Phobius"/>
    </source>
</evidence>
<name>H8GSQ8_DEIGI</name>
<dbReference type="OrthoDB" id="73780at2"/>
<organism evidence="2 3">
    <name type="scientific">Deinococcus gobiensis (strain DSM 21396 / JCM 16679 / CGMCC 1.7299 / I-0)</name>
    <dbReference type="NCBI Taxonomy" id="745776"/>
    <lineage>
        <taxon>Bacteria</taxon>
        <taxon>Thermotogati</taxon>
        <taxon>Deinococcota</taxon>
        <taxon>Deinococci</taxon>
        <taxon>Deinococcales</taxon>
        <taxon>Deinococcaceae</taxon>
        <taxon>Deinococcus</taxon>
    </lineage>
</organism>
<reference evidence="2 3" key="1">
    <citation type="journal article" date="2012" name="PLoS ONE">
        <title>Genome sequence and transcriptome analysis of the radioresistant bacterium Deinococcus gobiensis: insights into the extreme environmental adaptations.</title>
        <authorList>
            <person name="Yuan M."/>
            <person name="Chen M."/>
            <person name="Zhang W."/>
            <person name="Lu W."/>
            <person name="Wang J."/>
            <person name="Yang M."/>
            <person name="Zhao P."/>
            <person name="Tang R."/>
            <person name="Li X."/>
            <person name="Hao Y."/>
            <person name="Zhou Z."/>
            <person name="Zhan Y."/>
            <person name="Yu H."/>
            <person name="Teng C."/>
            <person name="Yan Y."/>
            <person name="Ping S."/>
            <person name="Wang Y."/>
            <person name="Lin M."/>
        </authorList>
    </citation>
    <scope>NUCLEOTIDE SEQUENCE [LARGE SCALE GENOMIC DNA]</scope>
    <source>
        <strain evidence="2 3">I-0</strain>
    </source>
</reference>
<gene>
    <name evidence="2" type="ordered locus">DGo_CA0087</name>
</gene>
<evidence type="ECO:0000313" key="2">
    <source>
        <dbReference type="EMBL" id="AFD24014.1"/>
    </source>
</evidence>
<feature type="transmembrane region" description="Helical" evidence="1">
    <location>
        <begin position="35"/>
        <end position="52"/>
    </location>
</feature>
<accession>H8GSQ8</accession>
<keyword evidence="1" id="KW-0812">Transmembrane</keyword>
<feature type="transmembrane region" description="Helical" evidence="1">
    <location>
        <begin position="59"/>
        <end position="77"/>
    </location>
</feature>
<dbReference type="EMBL" id="CP002191">
    <property type="protein sequence ID" value="AFD24014.1"/>
    <property type="molecule type" value="Genomic_DNA"/>
</dbReference>
<proteinExistence type="predicted"/>
<evidence type="ECO:0000313" key="3">
    <source>
        <dbReference type="Proteomes" id="UP000007575"/>
    </source>
</evidence>
<dbReference type="KEGG" id="dgo:DGo_CA0087"/>
<dbReference type="Proteomes" id="UP000007575">
    <property type="component" value="Chromosome"/>
</dbReference>
<sequence length="79" mass="8733">MKFELPRPVLSILGLLIGFGLYALANRLAEPWQSLLIGALFALLGAGAWVYGRSGGERWIQALGALLFVYGLIRAFWLR</sequence>